<accession>A0ABX7LIE8</accession>
<keyword evidence="5" id="KW-1185">Reference proteome</keyword>
<proteinExistence type="predicted"/>
<dbReference type="Gene3D" id="3.40.630.30">
    <property type="match status" value="1"/>
</dbReference>
<dbReference type="PANTHER" id="PTHR43877">
    <property type="entry name" value="AMINOALKYLPHOSPHONATE N-ACETYLTRANSFERASE-RELATED-RELATED"/>
    <property type="match status" value="1"/>
</dbReference>
<dbReference type="Proteomes" id="UP000663452">
    <property type="component" value="Chromosome"/>
</dbReference>
<gene>
    <name evidence="4" type="ORF">JRJ22_17260</name>
</gene>
<keyword evidence="2" id="KW-0012">Acyltransferase</keyword>
<name>A0ABX7LIE8_9BACL</name>
<protein>
    <submittedName>
        <fullName evidence="4">GNAT family N-acetyltransferase</fullName>
    </submittedName>
</protein>
<evidence type="ECO:0000259" key="3">
    <source>
        <dbReference type="PROSITE" id="PS51186"/>
    </source>
</evidence>
<dbReference type="PANTHER" id="PTHR43877:SF2">
    <property type="entry name" value="AMINOALKYLPHOSPHONATE N-ACETYLTRANSFERASE-RELATED"/>
    <property type="match status" value="1"/>
</dbReference>
<dbReference type="InterPro" id="IPR000182">
    <property type="entry name" value="GNAT_dom"/>
</dbReference>
<evidence type="ECO:0000313" key="4">
    <source>
        <dbReference type="EMBL" id="QSF47835.1"/>
    </source>
</evidence>
<dbReference type="SUPFAM" id="SSF55729">
    <property type="entry name" value="Acyl-CoA N-acyltransferases (Nat)"/>
    <property type="match status" value="1"/>
</dbReference>
<sequence>MHMKMTISRLKPEDKEAAARIFEISIKEAFEQEGLGDLREDIQHEIEGKSKLVLSSLSGDNPDTLFMLAKLDGTAAGTISFGPCGEDIRVCTGGELDGTGELGSLYVLPQFQGQGVGSALIKSMAAWLKRQGIQQFCLDSGYKRAQQRWLRKFGAPYKTVQDYWGLGNDHMIWLCDVKDYIETAQ</sequence>
<feature type="domain" description="N-acetyltransferase" evidence="3">
    <location>
        <begin position="5"/>
        <end position="178"/>
    </location>
</feature>
<organism evidence="4 5">
    <name type="scientific">Paenibacillus tianjinensis</name>
    <dbReference type="NCBI Taxonomy" id="2810347"/>
    <lineage>
        <taxon>Bacteria</taxon>
        <taxon>Bacillati</taxon>
        <taxon>Bacillota</taxon>
        <taxon>Bacilli</taxon>
        <taxon>Bacillales</taxon>
        <taxon>Paenibacillaceae</taxon>
        <taxon>Paenibacillus</taxon>
    </lineage>
</organism>
<dbReference type="CDD" id="cd04301">
    <property type="entry name" value="NAT_SF"/>
    <property type="match status" value="1"/>
</dbReference>
<dbReference type="InterPro" id="IPR050832">
    <property type="entry name" value="Bact_Acetyltransf"/>
</dbReference>
<dbReference type="InterPro" id="IPR016181">
    <property type="entry name" value="Acyl_CoA_acyltransferase"/>
</dbReference>
<evidence type="ECO:0000313" key="5">
    <source>
        <dbReference type="Proteomes" id="UP000663452"/>
    </source>
</evidence>
<dbReference type="EMBL" id="CP070969">
    <property type="protein sequence ID" value="QSF47835.1"/>
    <property type="molecule type" value="Genomic_DNA"/>
</dbReference>
<keyword evidence="1" id="KW-0808">Transferase</keyword>
<reference evidence="4 5" key="1">
    <citation type="submission" date="2021-02" db="EMBL/GenBank/DDBJ databases">
        <title>Paenibacillus tianjinensis sp. nov.</title>
        <authorList>
            <person name="Liu H."/>
        </authorList>
    </citation>
    <scope>NUCLEOTIDE SEQUENCE [LARGE SCALE GENOMIC DNA]</scope>
    <source>
        <strain evidence="4 5">TB2019</strain>
    </source>
</reference>
<evidence type="ECO:0000256" key="2">
    <source>
        <dbReference type="ARBA" id="ARBA00023315"/>
    </source>
</evidence>
<evidence type="ECO:0000256" key="1">
    <source>
        <dbReference type="ARBA" id="ARBA00022679"/>
    </source>
</evidence>
<dbReference type="PROSITE" id="PS51186">
    <property type="entry name" value="GNAT"/>
    <property type="match status" value="1"/>
</dbReference>
<dbReference type="Pfam" id="PF00583">
    <property type="entry name" value="Acetyltransf_1"/>
    <property type="match status" value="1"/>
</dbReference>